<proteinExistence type="predicted"/>
<evidence type="ECO:0000313" key="2">
    <source>
        <dbReference type="Proteomes" id="UP000789702"/>
    </source>
</evidence>
<comment type="caution">
    <text evidence="1">The sequence shown here is derived from an EMBL/GenBank/DDBJ whole genome shotgun (WGS) entry which is preliminary data.</text>
</comment>
<dbReference type="EMBL" id="CAJVPU010027804">
    <property type="protein sequence ID" value="CAG8704897.1"/>
    <property type="molecule type" value="Genomic_DNA"/>
</dbReference>
<name>A0ACA9PDA7_9GLOM</name>
<dbReference type="Proteomes" id="UP000789702">
    <property type="component" value="Unassembled WGS sequence"/>
</dbReference>
<sequence>LKPSLLKNLEDFEEWKQINTIDLPVKEIMFSQKEVKLWLDEERLSLINKSTFTHNILSSIVNFISPNIFKRWDQAQSLSAKDRGVRKFGDVIGYFTGSDKILYEIFFVKVSYGPFHKDSEPHIDEDKIKL</sequence>
<reference evidence="1" key="1">
    <citation type="submission" date="2021-06" db="EMBL/GenBank/DDBJ databases">
        <authorList>
            <person name="Kallberg Y."/>
            <person name="Tangrot J."/>
            <person name="Rosling A."/>
        </authorList>
    </citation>
    <scope>NUCLEOTIDE SEQUENCE</scope>
    <source>
        <strain evidence="1">IL203A</strain>
    </source>
</reference>
<feature type="non-terminal residue" evidence="1">
    <location>
        <position position="130"/>
    </location>
</feature>
<keyword evidence="2" id="KW-1185">Reference proteome</keyword>
<feature type="non-terminal residue" evidence="1">
    <location>
        <position position="1"/>
    </location>
</feature>
<organism evidence="1 2">
    <name type="scientific">Dentiscutata heterogama</name>
    <dbReference type="NCBI Taxonomy" id="1316150"/>
    <lineage>
        <taxon>Eukaryota</taxon>
        <taxon>Fungi</taxon>
        <taxon>Fungi incertae sedis</taxon>
        <taxon>Mucoromycota</taxon>
        <taxon>Glomeromycotina</taxon>
        <taxon>Glomeromycetes</taxon>
        <taxon>Diversisporales</taxon>
        <taxon>Gigasporaceae</taxon>
        <taxon>Dentiscutata</taxon>
    </lineage>
</organism>
<accession>A0ACA9PDA7</accession>
<protein>
    <submittedName>
        <fullName evidence="1">14452_t:CDS:1</fullName>
    </submittedName>
</protein>
<evidence type="ECO:0000313" key="1">
    <source>
        <dbReference type="EMBL" id="CAG8704897.1"/>
    </source>
</evidence>
<gene>
    <name evidence="1" type="ORF">DHETER_LOCUS11945</name>
</gene>